<gene>
    <name evidence="1" type="ORF">N7469_006127</name>
</gene>
<comment type="caution">
    <text evidence="1">The sequence shown here is derived from an EMBL/GenBank/DDBJ whole genome shotgun (WGS) entry which is preliminary data.</text>
</comment>
<reference evidence="1" key="1">
    <citation type="submission" date="2022-11" db="EMBL/GenBank/DDBJ databases">
        <authorList>
            <person name="Petersen C."/>
        </authorList>
    </citation>
    <scope>NUCLEOTIDE SEQUENCE</scope>
    <source>
        <strain evidence="1">IBT 23319</strain>
    </source>
</reference>
<dbReference type="AlphaFoldDB" id="A0A9W9NXE8"/>
<accession>A0A9W9NXE8</accession>
<dbReference type="Proteomes" id="UP001147733">
    <property type="component" value="Unassembled WGS sequence"/>
</dbReference>
<organism evidence="1 2">
    <name type="scientific">Penicillium citrinum</name>
    <dbReference type="NCBI Taxonomy" id="5077"/>
    <lineage>
        <taxon>Eukaryota</taxon>
        <taxon>Fungi</taxon>
        <taxon>Dikarya</taxon>
        <taxon>Ascomycota</taxon>
        <taxon>Pezizomycotina</taxon>
        <taxon>Eurotiomycetes</taxon>
        <taxon>Eurotiomycetidae</taxon>
        <taxon>Eurotiales</taxon>
        <taxon>Aspergillaceae</taxon>
        <taxon>Penicillium</taxon>
    </lineage>
</organism>
<sequence length="101" mass="11529">MLVLTEGKEIPALKRALPLFEDIISKKRLFLVSNTVCDAPTQLQSEGDSFTDMYALPHTHVGTSLSQIEQWGDDQMLYGDYLGFEFLDQWQIGQLDFTRQS</sequence>
<proteinExistence type="predicted"/>
<dbReference type="OrthoDB" id="5121955at2759"/>
<evidence type="ECO:0000313" key="1">
    <source>
        <dbReference type="EMBL" id="KAJ5231539.1"/>
    </source>
</evidence>
<keyword evidence="2" id="KW-1185">Reference proteome</keyword>
<protein>
    <submittedName>
        <fullName evidence="1">Uncharacterized protein</fullName>
    </submittedName>
</protein>
<reference evidence="1" key="2">
    <citation type="journal article" date="2023" name="IMA Fungus">
        <title>Comparative genomic study of the Penicillium genus elucidates a diverse pangenome and 15 lateral gene transfer events.</title>
        <authorList>
            <person name="Petersen C."/>
            <person name="Sorensen T."/>
            <person name="Nielsen M.R."/>
            <person name="Sondergaard T.E."/>
            <person name="Sorensen J.L."/>
            <person name="Fitzpatrick D.A."/>
            <person name="Frisvad J.C."/>
            <person name="Nielsen K.L."/>
        </authorList>
    </citation>
    <scope>NUCLEOTIDE SEQUENCE</scope>
    <source>
        <strain evidence="1">IBT 23319</strain>
    </source>
</reference>
<name>A0A9W9NXE8_PENCI</name>
<evidence type="ECO:0000313" key="2">
    <source>
        <dbReference type="Proteomes" id="UP001147733"/>
    </source>
</evidence>
<dbReference type="GeneID" id="81384212"/>
<dbReference type="RefSeq" id="XP_056500283.1">
    <property type="nucleotide sequence ID" value="XM_056645045.1"/>
</dbReference>
<dbReference type="EMBL" id="JAPQKT010000005">
    <property type="protein sequence ID" value="KAJ5231539.1"/>
    <property type="molecule type" value="Genomic_DNA"/>
</dbReference>